<dbReference type="OrthoDB" id="71437at2759"/>
<proteinExistence type="predicted"/>
<organism evidence="1 2">
    <name type="scientific">Cryptosporidium andersoni</name>
    <dbReference type="NCBI Taxonomy" id="117008"/>
    <lineage>
        <taxon>Eukaryota</taxon>
        <taxon>Sar</taxon>
        <taxon>Alveolata</taxon>
        <taxon>Apicomplexa</taxon>
        <taxon>Conoidasida</taxon>
        <taxon>Coccidia</taxon>
        <taxon>Eucoccidiorida</taxon>
        <taxon>Eimeriorina</taxon>
        <taxon>Cryptosporidiidae</taxon>
        <taxon>Cryptosporidium</taxon>
    </lineage>
</organism>
<reference evidence="1 2" key="1">
    <citation type="submission" date="2016-10" db="EMBL/GenBank/DDBJ databases">
        <title>Reductive evolution of mitochondrial metabolism and differential evolution of invasion-related proteins in Cryptosporidium.</title>
        <authorList>
            <person name="Liu S."/>
            <person name="Roellig D.M."/>
            <person name="Guo Y."/>
            <person name="Li N."/>
            <person name="Frace M.A."/>
            <person name="Tang K."/>
            <person name="Zhang L."/>
            <person name="Feng Y."/>
            <person name="Xiao L."/>
        </authorList>
    </citation>
    <scope>NUCLEOTIDE SEQUENCE [LARGE SCALE GENOMIC DNA]</scope>
    <source>
        <strain evidence="1">30847</strain>
    </source>
</reference>
<dbReference type="VEuPathDB" id="CryptoDB:cand_005430"/>
<keyword evidence="2" id="KW-1185">Reference proteome</keyword>
<gene>
    <name evidence="1" type="ORF">cand_005430</name>
</gene>
<name>A0A1J4MLV8_9CRYT</name>
<protein>
    <submittedName>
        <fullName evidence="1">Uncharacterized protein</fullName>
    </submittedName>
</protein>
<evidence type="ECO:0000313" key="1">
    <source>
        <dbReference type="EMBL" id="OII74443.1"/>
    </source>
</evidence>
<sequence length="2352" mass="269720">MWEDIKPVWGTGLFEKFYYGPFRVVLSTHPEESDSWWDSYNECIIFIDEYNQYLNNPFYAIPRDTSITLTNVSSSFEPLIKSSFPSTYEILMNPSIIRMCEDISVELSLHQLEVFGFLNLAIMDPLLKQQDGSIDTINLPYTITELFYRERKFLLLIIYEMARNIHTSLILGVLCDNSPESNSNLTSPSHSNSNIVSTIFTSQCNPLCVYGCAKILMGGFIINVVNSIFHCIQAAGRLGPVQNKAESQSAMADIPLDIEVNNTMRSHYKDIINRLTDTIALLLARFHPKLEEIESMMELIPNIAKMHPSFLTNRPTAADYDSWNESKDNSSLSLSMKILFIIIVSFDTVAQRWTRSDIPESRPNSLYNSIEWYFSTKRLLKSNKQNLFICKNPLIHKLLQDHKATSSDSDLSLTLDKSYLSAFWDEDTQLGKFAAFSINGIFGKNSQKRFLGITHWKVFDHIQLNLMPRLHPLEPVNLIFLQVIYDFYLAAFNPIVDPIQWSRILQLQRRVLMDKGTSGGVSNRSEQKRSNSSENKGITSILSPIICCLDVLCRRYPPSSWGASKILSSCIEMFPTLSMYSSYNEIGKDTSILSMSPILLELFIDLLNLAGTIMTVGHYSLGQQISHLLQNQPSNIWFHLPSIIQFLAKVISKKLPGIQIYLGAPLLALEDPNLTPANVSIWNGSGLDSSNIFHTLCGSVLRIITSGFSNRLLLSHPPPNVLLNPVINLNGDKLIVDVLISLFRDSSDNGLFENQQLLYSLYSGCLDAFSMGLIHIQARQMLQIISQKINQLSRTLQFAIQHVKDYGEFAIKILSCILTLLFRNSQIEQIKIQMNIENLNSPKDSNYSFQLPLLRWVLSEILPILDSLDNLPSIRYWRLSTLILKYMRFILCHPLPQNIEQSRDNSEATIWLFRCLLSIDSPTYHQVMHLITLHRQPHLIFLKGSSSDPCTLLQIQTASVGLDLLRILFQRDYIFISWVRHYKSILHHQYLANSTNIQSKDTEFDSNSMQTLDTLAYANSALIPIDQQLNLPPLSDSSNLPNTFHYKGALLEYFITGVDEDILKSMVYILYQLIIRDYQGISAIFHYSPSLLLQVKSCLNHILINPSNDKFPFSIESFVSEFSSSFLSIWASPYALTPVETEVGSITRTSLVSDEQAIFWEEITEIDSLYSSTKLQYNFLGCSSKSLLPINSQLELYWNLHRNALIESYDLSLWLNLRNSEINSPLFISSNINDHILNGYLQNLAPVFQLNKSFHYEKLSRFHLTSIRSLIVHILNIGLEQNYIICNGLLKRDSSATAVPLMLGLYLDIVTDVPTINEYLSPDLNNISSLSTKSYEEIYAGPLVCNDGLFPLLAIISLTSNPPQIPLLQPSENKIKDPTTDFTILTQMELYYVCLRLVVNLLKIPQTVDFTIRLILNYWHSRYSILKERLATPVNWIPLEYRWCHYLHVTLLIHIHSIEIFIVSEVTNTYLTYCGSLENNKFETGESYWLMNAHNLQILNRIFLFPSRTGSTVTEPFDILAVLFNVGQTLLDDLELADDQISLLLNTFIPFFTSPKLLACMTYFGKSMYSKLPQFVIDNEFSGICSPSIHTMCCHTLLSEYVQFFGLLLQHYSGRSLLRSNDYKTKDTMPNINFTLQSLIELCRPYLNISFLQKSPIPISTAILSIFSQSFLTLLQNIDSSRLASIGNISFNGINVNNIKQSNSTITIIQDCCKNIIELLCDLETLPKLPLEWKSTLMFLFTSCIALDWIHEFKNLSDSSSNLLLQHIWPDIWVKSTKQNSISFQKFISTLISNLDNFQLISEDNIPKLNLNWILPHNLNSKSICWIYNPFESISNAGTGNLGDKFENRIPLNNIKNNYKSKLFYPDLLAGIENVDNYFYFSVYSLFLIYAQIHQYKDKIMIEDFQVKYLVPYYNGDRHIQIFLKLLQISQKIGKFSINIISLWNHITAFWLNMSPIFLRRLLETNYIDYLLNVDILLDNCQDFIKSISQLLPDELMETNCASIYRYTQQSDMLFSFFSLIYQITEKGVLPDNILGGYGSKEALLIIGKWITKFEAFFNAILDNTIKHITFSLQSRRSTWTMSDPLQPNEYGSELLSLLIPLLNPLIMTASKIVRGLNQKKLYKEYSDNTKDIIIGMLHNKCTQILLNLSQNIFIVKNDFKLIYTLMFSCILWLDTDIQDIIIMQNEYLIPKQIKFGQDIDKCKENFPPFEFITLQKRKNNLAKCISICINNLVKPLKDDNYKTLLIEKHYLQDIIMIITSCANILWLSCNGIYQISLDKLEHVDKNNLTLFNHEDQLSDIIRTCMESIHSVVNVKDKSDNPNKILESMESTCSKELQILKSIVTQLESLIN</sequence>
<dbReference type="EMBL" id="LRBS01000096">
    <property type="protein sequence ID" value="OII74443.1"/>
    <property type="molecule type" value="Genomic_DNA"/>
</dbReference>
<dbReference type="Proteomes" id="UP000186804">
    <property type="component" value="Unassembled WGS sequence"/>
</dbReference>
<comment type="caution">
    <text evidence="1">The sequence shown here is derived from an EMBL/GenBank/DDBJ whole genome shotgun (WGS) entry which is preliminary data.</text>
</comment>
<accession>A0A1J4MLV8</accession>
<dbReference type="GeneID" id="92364728"/>
<dbReference type="RefSeq" id="XP_067067310.1">
    <property type="nucleotide sequence ID" value="XM_067210784.1"/>
</dbReference>
<evidence type="ECO:0000313" key="2">
    <source>
        <dbReference type="Proteomes" id="UP000186804"/>
    </source>
</evidence>